<sequence length="138" mass="15557">MAPVKRQAPHRDKSPAVAQWIPKPFNLLEGNPFEYSQHDISSVSGTEAFETSIQTRDGGRCVVCGCSERRALDYCHIVPTSETDTWDEMRDTGFVPRTAKSVEHEPRNGIQLLSSHTPESDPIVAKTIYFYQPLPIRE</sequence>
<protein>
    <submittedName>
        <fullName evidence="2">Predicted protein</fullName>
    </submittedName>
</protein>
<dbReference type="KEGG" id="lbc:LACBIDRAFT_325432"/>
<evidence type="ECO:0000313" key="2">
    <source>
        <dbReference type="EMBL" id="EDR10415.1"/>
    </source>
</evidence>
<dbReference type="InParanoid" id="B0D4W6"/>
<dbReference type="Proteomes" id="UP000001194">
    <property type="component" value="Unassembled WGS sequence"/>
</dbReference>
<evidence type="ECO:0000313" key="3">
    <source>
        <dbReference type="Proteomes" id="UP000001194"/>
    </source>
</evidence>
<keyword evidence="3" id="KW-1185">Reference proteome</keyword>
<dbReference type="EMBL" id="DS547097">
    <property type="protein sequence ID" value="EDR10415.1"/>
    <property type="molecule type" value="Genomic_DNA"/>
</dbReference>
<proteinExistence type="predicted"/>
<dbReference type="InterPro" id="IPR003615">
    <property type="entry name" value="HNH_nuc"/>
</dbReference>
<dbReference type="RefSeq" id="XP_001878865.1">
    <property type="nucleotide sequence ID" value="XM_001878830.1"/>
</dbReference>
<organism evidence="3">
    <name type="scientific">Laccaria bicolor (strain S238N-H82 / ATCC MYA-4686)</name>
    <name type="common">Bicoloured deceiver</name>
    <name type="synonym">Laccaria laccata var. bicolor</name>
    <dbReference type="NCBI Taxonomy" id="486041"/>
    <lineage>
        <taxon>Eukaryota</taxon>
        <taxon>Fungi</taxon>
        <taxon>Dikarya</taxon>
        <taxon>Basidiomycota</taxon>
        <taxon>Agaricomycotina</taxon>
        <taxon>Agaricomycetes</taxon>
        <taxon>Agaricomycetidae</taxon>
        <taxon>Agaricales</taxon>
        <taxon>Agaricineae</taxon>
        <taxon>Hydnangiaceae</taxon>
        <taxon>Laccaria</taxon>
    </lineage>
</organism>
<dbReference type="OrthoDB" id="2867287at2759"/>
<dbReference type="HOGENOM" id="CLU_1855600_0_0_1"/>
<name>B0D4W6_LACBS</name>
<dbReference type="AlphaFoldDB" id="B0D4W6"/>
<dbReference type="GeneID" id="6074342"/>
<gene>
    <name evidence="2" type="ORF">LACBIDRAFT_325432</name>
</gene>
<accession>B0D4W6</accession>
<dbReference type="Pfam" id="PF13391">
    <property type="entry name" value="HNH_2"/>
    <property type="match status" value="1"/>
</dbReference>
<reference evidence="2 3" key="1">
    <citation type="journal article" date="2008" name="Nature">
        <title>The genome of Laccaria bicolor provides insights into mycorrhizal symbiosis.</title>
        <authorList>
            <person name="Martin F."/>
            <person name="Aerts A."/>
            <person name="Ahren D."/>
            <person name="Brun A."/>
            <person name="Danchin E.G.J."/>
            <person name="Duchaussoy F."/>
            <person name="Gibon J."/>
            <person name="Kohler A."/>
            <person name="Lindquist E."/>
            <person name="Pereda V."/>
            <person name="Salamov A."/>
            <person name="Shapiro H.J."/>
            <person name="Wuyts J."/>
            <person name="Blaudez D."/>
            <person name="Buee M."/>
            <person name="Brokstein P."/>
            <person name="Canbaeck B."/>
            <person name="Cohen D."/>
            <person name="Courty P.E."/>
            <person name="Coutinho P.M."/>
            <person name="Delaruelle C."/>
            <person name="Detter J.C."/>
            <person name="Deveau A."/>
            <person name="DiFazio S."/>
            <person name="Duplessis S."/>
            <person name="Fraissinet-Tachet L."/>
            <person name="Lucic E."/>
            <person name="Frey-Klett P."/>
            <person name="Fourrey C."/>
            <person name="Feussner I."/>
            <person name="Gay G."/>
            <person name="Grimwood J."/>
            <person name="Hoegger P.J."/>
            <person name="Jain P."/>
            <person name="Kilaru S."/>
            <person name="Labbe J."/>
            <person name="Lin Y.C."/>
            <person name="Legue V."/>
            <person name="Le Tacon F."/>
            <person name="Marmeisse R."/>
            <person name="Melayah D."/>
            <person name="Montanini B."/>
            <person name="Muratet M."/>
            <person name="Nehls U."/>
            <person name="Niculita-Hirzel H."/>
            <person name="Oudot-Le Secq M.P."/>
            <person name="Peter M."/>
            <person name="Quesneville H."/>
            <person name="Rajashekar B."/>
            <person name="Reich M."/>
            <person name="Rouhier N."/>
            <person name="Schmutz J."/>
            <person name="Yin T."/>
            <person name="Chalot M."/>
            <person name="Henrissat B."/>
            <person name="Kuees U."/>
            <person name="Lucas S."/>
            <person name="Van de Peer Y."/>
            <person name="Podila G.K."/>
            <person name="Polle A."/>
            <person name="Pukkila P.J."/>
            <person name="Richardson P.M."/>
            <person name="Rouze P."/>
            <person name="Sanders I.R."/>
            <person name="Stajich J.E."/>
            <person name="Tunlid A."/>
            <person name="Tuskan G."/>
            <person name="Grigoriev I.V."/>
        </authorList>
    </citation>
    <scope>NUCLEOTIDE SEQUENCE [LARGE SCALE GENOMIC DNA]</scope>
    <source>
        <strain evidence="3">S238N-H82 / ATCC MYA-4686</strain>
    </source>
</reference>
<evidence type="ECO:0000259" key="1">
    <source>
        <dbReference type="Pfam" id="PF13391"/>
    </source>
</evidence>
<feature type="domain" description="HNH nuclease" evidence="1">
    <location>
        <begin position="61"/>
        <end position="116"/>
    </location>
</feature>